<dbReference type="Proteomes" id="UP000181897">
    <property type="component" value="Chromosome"/>
</dbReference>
<dbReference type="InterPro" id="IPR036390">
    <property type="entry name" value="WH_DNA-bd_sf"/>
</dbReference>
<keyword evidence="2" id="KW-0342">GTP-binding</keyword>
<dbReference type="AlphaFoldDB" id="A0A1J0WHS3"/>
<dbReference type="Gene3D" id="1.10.10.2770">
    <property type="match status" value="1"/>
</dbReference>
<dbReference type="GO" id="GO:0005525">
    <property type="term" value="F:GTP binding"/>
    <property type="evidence" value="ECO:0007669"/>
    <property type="project" value="UniProtKB-KW"/>
</dbReference>
<proteinExistence type="predicted"/>
<dbReference type="GO" id="GO:0003723">
    <property type="term" value="F:RNA binding"/>
    <property type="evidence" value="ECO:0007669"/>
    <property type="project" value="InterPro"/>
</dbReference>
<dbReference type="Gene3D" id="2.40.30.10">
    <property type="entry name" value="Translation factors"/>
    <property type="match status" value="1"/>
</dbReference>
<dbReference type="PANTHER" id="PTHR43721">
    <property type="entry name" value="ELONGATION FACTOR TU-RELATED"/>
    <property type="match status" value="1"/>
</dbReference>
<dbReference type="SUPFAM" id="SSF50447">
    <property type="entry name" value="Translation proteins"/>
    <property type="match status" value="1"/>
</dbReference>
<evidence type="ECO:0000313" key="5">
    <source>
        <dbReference type="Proteomes" id="UP000181897"/>
    </source>
</evidence>
<dbReference type="RefSeq" id="WP_071972210.1">
    <property type="nucleotide sequence ID" value="NZ_CP018076.1"/>
</dbReference>
<dbReference type="GO" id="GO:0001514">
    <property type="term" value="P:selenocysteine incorporation"/>
    <property type="evidence" value="ECO:0007669"/>
    <property type="project" value="InterPro"/>
</dbReference>
<keyword evidence="1" id="KW-0547">Nucleotide-binding</keyword>
<evidence type="ECO:0000313" key="4">
    <source>
        <dbReference type="EMBL" id="APE43873.1"/>
    </source>
</evidence>
<evidence type="ECO:0000256" key="1">
    <source>
        <dbReference type="ARBA" id="ARBA00022741"/>
    </source>
</evidence>
<dbReference type="SUPFAM" id="SSF46785">
    <property type="entry name" value="Winged helix' DNA-binding domain"/>
    <property type="match status" value="1"/>
</dbReference>
<dbReference type="SUPFAM" id="SSF50465">
    <property type="entry name" value="EF-Tu/eEF-1alpha/eIF2-gamma C-terminal domain"/>
    <property type="match status" value="1"/>
</dbReference>
<dbReference type="InterPro" id="IPR036388">
    <property type="entry name" value="WH-like_DNA-bd_sf"/>
</dbReference>
<dbReference type="InterPro" id="IPR015191">
    <property type="entry name" value="SelB_WHD4"/>
</dbReference>
<dbReference type="CDD" id="cd15491">
    <property type="entry name" value="selB_III"/>
    <property type="match status" value="1"/>
</dbReference>
<dbReference type="PROSITE" id="PS51722">
    <property type="entry name" value="G_TR_2"/>
    <property type="match status" value="1"/>
</dbReference>
<accession>A0A1J0WHS3</accession>
<dbReference type="GO" id="GO:0003746">
    <property type="term" value="F:translation elongation factor activity"/>
    <property type="evidence" value="ECO:0007669"/>
    <property type="project" value="InterPro"/>
</dbReference>
<organism evidence="4 5">
    <name type="scientific">Sulfitobacter alexandrii</name>
    <dbReference type="NCBI Taxonomy" id="1917485"/>
    <lineage>
        <taxon>Bacteria</taxon>
        <taxon>Pseudomonadati</taxon>
        <taxon>Pseudomonadota</taxon>
        <taxon>Alphaproteobacteria</taxon>
        <taxon>Rhodobacterales</taxon>
        <taxon>Roseobacteraceae</taxon>
        <taxon>Sulfitobacter</taxon>
    </lineage>
</organism>
<dbReference type="InterPro" id="IPR050055">
    <property type="entry name" value="EF-Tu_GTPase"/>
</dbReference>
<dbReference type="EMBL" id="CP018076">
    <property type="protein sequence ID" value="APE43873.1"/>
    <property type="molecule type" value="Genomic_DNA"/>
</dbReference>
<dbReference type="SUPFAM" id="SSF52540">
    <property type="entry name" value="P-loop containing nucleoside triphosphate hydrolases"/>
    <property type="match status" value="1"/>
</dbReference>
<feature type="domain" description="Tr-type G" evidence="3">
    <location>
        <begin position="1"/>
        <end position="172"/>
    </location>
</feature>
<dbReference type="GO" id="GO:0003924">
    <property type="term" value="F:GTPase activity"/>
    <property type="evidence" value="ECO:0007669"/>
    <property type="project" value="InterPro"/>
</dbReference>
<dbReference type="Gene3D" id="3.40.50.300">
    <property type="entry name" value="P-loop containing nucleotide triphosphate hydrolases"/>
    <property type="match status" value="1"/>
</dbReference>
<dbReference type="PANTHER" id="PTHR43721:SF9">
    <property type="entry name" value="GTP-BINDING PROTEIN 1"/>
    <property type="match status" value="1"/>
</dbReference>
<protein>
    <recommendedName>
        <fullName evidence="3">Tr-type G domain-containing protein</fullName>
    </recommendedName>
</protein>
<sequence>MTAGAIVVIGHVDHGKTALVQTLTGIDTDRLAEEKARGLSIVAGYAHRRYTCGTVDFVDAPGHGDFVQAMISAVSGTRAALVVIAATEGIAAQTREHLAIARLMGVTDAVVAVTKVDLLPPKAVAAHLDAIRAGLASGPFARAPVVACSSVSGEGIEALHDAIKTMLQQEPPGSGPPCAFLPVDRVFTLPGRGTIVTGTLSGGGVSVGDALRLQPGGREVTLRGLHSRDRARDRIAPGGRTAANLRGVSPEEIPRGAVLCDPAAGNAATTIDVALHILPEAPEVKHMQEVRLHVGTASVVGQLRLYGGGRLVPGADGFAQLRFRLPVMTYAGQHGILRRLSPAETLGGAVVLDPRAPQVRAGNEARADVLRAAWTGEIAGIADALVTAGGGAADLADVARLARCAESDPQALPEREFPRIAPGRITTHRAFSERRSAVCATLADIHASHPARSGVPLATFAARGAAPDLVDHVAQNLVSDGLCRRNARGLTLATHDPEAALPPADRERLDGLEAQFRTAGLSPPDADSVLRDDSDRELLALLIDLGRLVPLANIALKRTVMLHADTLQAAAADLQATFADAGPFPTGAARDALGTSRRVIVPVLEHFDTLGVTARDGDLRRVIAAYPVSPGKRAR</sequence>
<dbReference type="InterPro" id="IPR009001">
    <property type="entry name" value="Transl_elong_EF1A/Init_IF2_C"/>
</dbReference>
<dbReference type="Pfam" id="PF00009">
    <property type="entry name" value="GTP_EFTU"/>
    <property type="match status" value="1"/>
</dbReference>
<dbReference type="InterPro" id="IPR057335">
    <property type="entry name" value="Beta-barrel_SelB"/>
</dbReference>
<keyword evidence="5" id="KW-1185">Reference proteome</keyword>
<dbReference type="InterPro" id="IPR027417">
    <property type="entry name" value="P-loop_NTPase"/>
</dbReference>
<dbReference type="STRING" id="1917485.BOO69_10985"/>
<dbReference type="Pfam" id="PF09107">
    <property type="entry name" value="WHD_3rd_SelB"/>
    <property type="match status" value="1"/>
</dbReference>
<reference evidence="4 5" key="1">
    <citation type="submission" date="2016-11" db="EMBL/GenBank/DDBJ databases">
        <title>Complete genome sequence of Sulfitobacter sp. AM1-D1, a toxic bacteria associated with marine dinoflagellate Alexandrium minutum in East China Sea.</title>
        <authorList>
            <person name="Yang Q."/>
            <person name="Zhang X."/>
            <person name="Tian X."/>
        </authorList>
    </citation>
    <scope>NUCLEOTIDE SEQUENCE [LARGE SCALE GENOMIC DNA]</scope>
    <source>
        <strain evidence="4 5">AM1-D1</strain>
    </source>
</reference>
<evidence type="ECO:0000256" key="2">
    <source>
        <dbReference type="ARBA" id="ARBA00023134"/>
    </source>
</evidence>
<dbReference type="InterPro" id="IPR009000">
    <property type="entry name" value="Transl_B-barrel_sf"/>
</dbReference>
<gene>
    <name evidence="4" type="ORF">BOO69_10985</name>
</gene>
<dbReference type="KEGG" id="suam:BOO69_10985"/>
<dbReference type="GO" id="GO:0005737">
    <property type="term" value="C:cytoplasm"/>
    <property type="evidence" value="ECO:0007669"/>
    <property type="project" value="InterPro"/>
</dbReference>
<dbReference type="InterPro" id="IPR000795">
    <property type="entry name" value="T_Tr_GTP-bd_dom"/>
</dbReference>
<dbReference type="Gene3D" id="1.10.10.10">
    <property type="entry name" value="Winged helix-like DNA-binding domain superfamily/Winged helix DNA-binding domain"/>
    <property type="match status" value="1"/>
</dbReference>
<evidence type="ECO:0000259" key="3">
    <source>
        <dbReference type="PROSITE" id="PS51722"/>
    </source>
</evidence>
<dbReference type="GO" id="GO:0004020">
    <property type="term" value="F:adenylylsulfate kinase activity"/>
    <property type="evidence" value="ECO:0007669"/>
    <property type="project" value="UniProtKB-EC"/>
</dbReference>
<dbReference type="OrthoDB" id="9803139at2"/>
<dbReference type="Pfam" id="PF25461">
    <property type="entry name" value="Beta-barrel_SelB"/>
    <property type="match status" value="1"/>
</dbReference>
<name>A0A1J0WHS3_9RHOB</name>